<feature type="domain" description="PhoU" evidence="7">
    <location>
        <begin position="342"/>
        <end position="421"/>
    </location>
</feature>
<dbReference type="InterPro" id="IPR003841">
    <property type="entry name" value="Na/Pi_transpt"/>
</dbReference>
<comment type="subcellular location">
    <subcellularLocation>
        <location evidence="1">Cell membrane</location>
        <topology evidence="1">Multi-pass membrane protein</topology>
    </subcellularLocation>
</comment>
<dbReference type="PANTHER" id="PTHR10010:SF46">
    <property type="entry name" value="SODIUM-DEPENDENT PHOSPHATE TRANSPORT PROTEIN 2B"/>
    <property type="match status" value="1"/>
</dbReference>
<evidence type="ECO:0000313" key="9">
    <source>
        <dbReference type="Proteomes" id="UP000193228"/>
    </source>
</evidence>
<dbReference type="GO" id="GO:0005436">
    <property type="term" value="F:sodium:phosphate symporter activity"/>
    <property type="evidence" value="ECO:0007669"/>
    <property type="project" value="InterPro"/>
</dbReference>
<evidence type="ECO:0000256" key="2">
    <source>
        <dbReference type="ARBA" id="ARBA00022475"/>
    </source>
</evidence>
<feature type="transmembrane region" description="Helical" evidence="6">
    <location>
        <begin position="173"/>
        <end position="197"/>
    </location>
</feature>
<dbReference type="EMBL" id="FXAT01000001">
    <property type="protein sequence ID" value="SMG14393.1"/>
    <property type="molecule type" value="Genomic_DNA"/>
</dbReference>
<feature type="transmembrane region" description="Helical" evidence="6">
    <location>
        <begin position="245"/>
        <end position="266"/>
    </location>
</feature>
<dbReference type="Pfam" id="PF02690">
    <property type="entry name" value="Na_Pi_cotrans"/>
    <property type="match status" value="2"/>
</dbReference>
<dbReference type="GO" id="GO:0044341">
    <property type="term" value="P:sodium-dependent phosphate transport"/>
    <property type="evidence" value="ECO:0007669"/>
    <property type="project" value="InterPro"/>
</dbReference>
<evidence type="ECO:0000256" key="5">
    <source>
        <dbReference type="ARBA" id="ARBA00023136"/>
    </source>
</evidence>
<keyword evidence="4 6" id="KW-1133">Transmembrane helix</keyword>
<proteinExistence type="predicted"/>
<dbReference type="NCBIfam" id="NF037997">
    <property type="entry name" value="Na_Pi_symport"/>
    <property type="match status" value="1"/>
</dbReference>
<gene>
    <name evidence="8" type="ORF">SAMN06265784_101716</name>
</gene>
<dbReference type="Proteomes" id="UP000193228">
    <property type="component" value="Unassembled WGS sequence"/>
</dbReference>
<keyword evidence="2" id="KW-1003">Cell membrane</keyword>
<evidence type="ECO:0000256" key="3">
    <source>
        <dbReference type="ARBA" id="ARBA00022692"/>
    </source>
</evidence>
<evidence type="ECO:0000256" key="1">
    <source>
        <dbReference type="ARBA" id="ARBA00004651"/>
    </source>
</evidence>
<organism evidence="8 9">
    <name type="scientific">Paraburkholderia susongensis</name>
    <dbReference type="NCBI Taxonomy" id="1515439"/>
    <lineage>
        <taxon>Bacteria</taxon>
        <taxon>Pseudomonadati</taxon>
        <taxon>Pseudomonadota</taxon>
        <taxon>Betaproteobacteria</taxon>
        <taxon>Burkholderiales</taxon>
        <taxon>Burkholderiaceae</taxon>
        <taxon>Paraburkholderia</taxon>
    </lineage>
</organism>
<dbReference type="GO" id="GO:0005886">
    <property type="term" value="C:plasma membrane"/>
    <property type="evidence" value="ECO:0007669"/>
    <property type="project" value="UniProtKB-SubCell"/>
</dbReference>
<protein>
    <submittedName>
        <fullName evidence="8">Phosphate:Na+ symporter</fullName>
    </submittedName>
</protein>
<evidence type="ECO:0000313" key="8">
    <source>
        <dbReference type="EMBL" id="SMG14393.1"/>
    </source>
</evidence>
<sequence length="559" mass="59607">MILTVLHLAGGVALLTWGLHMVESGLMRAFGASLKRFMARSLGNRFNAFCAGLAITGALQSSTATGMIASSFAARGLMRPVTGLAVMLGANVGSTLIVQAFSLDLSWISPACLLVGMALFEKGKGSRNRDIGRASIGLGLMLLALTLLVSTVQPAETAPALRTVLGALAGEPVLNAALACLLTWAAHSSIPVVLFVMSLANLHTVPMDSALAMVLGANVGSALNPYFEAAKGDDRSRRRLPAGNLLLRGGVCVLMLGLCSPLARLLDGLPGDASRTIANFHTGLNVAIAVLFIGLLDPVARLLERLLPAPGAGDDSDAPRYLDEAALETPSQALACAAREVIRMSEIVEAMLRASVPVLLANDRRAVSEIADRDDAVDMLHDAIKHYVTEVTRVPLGEEDRRWASAIMTAVINLEHIGDIIDKNLLEIAQKKIKAQLSFSPEGAEELRTLHRSVTDSFHRAQALLVSGRTQTAALLIADKQSLRRLERAARDRHLERLREGQPDSIASSSLHLDVLRDLVRIQSHICALAYPLLEREKAQAEIAENGQAQMSDTPCEGS</sequence>
<feature type="transmembrane region" description="Helical" evidence="6">
    <location>
        <begin position="107"/>
        <end position="123"/>
    </location>
</feature>
<dbReference type="Pfam" id="PF01895">
    <property type="entry name" value="PhoU"/>
    <property type="match status" value="1"/>
</dbReference>
<dbReference type="AlphaFoldDB" id="A0A1X7II03"/>
<evidence type="ECO:0000256" key="4">
    <source>
        <dbReference type="ARBA" id="ARBA00022989"/>
    </source>
</evidence>
<keyword evidence="3 6" id="KW-0812">Transmembrane</keyword>
<keyword evidence="9" id="KW-1185">Reference proteome</keyword>
<dbReference type="PANTHER" id="PTHR10010">
    <property type="entry name" value="SOLUTE CARRIER FAMILY 34 SODIUM PHOSPHATE , MEMBER 2-RELATED"/>
    <property type="match status" value="1"/>
</dbReference>
<dbReference type="STRING" id="1515439.SAMN06265784_101716"/>
<evidence type="ECO:0000256" key="6">
    <source>
        <dbReference type="SAM" id="Phobius"/>
    </source>
</evidence>
<feature type="transmembrane region" description="Helical" evidence="6">
    <location>
        <begin position="278"/>
        <end position="296"/>
    </location>
</feature>
<dbReference type="InterPro" id="IPR026022">
    <property type="entry name" value="PhoU_dom"/>
</dbReference>
<accession>A0A1X7II03</accession>
<feature type="transmembrane region" description="Helical" evidence="6">
    <location>
        <begin position="45"/>
        <end position="69"/>
    </location>
</feature>
<evidence type="ECO:0000259" key="7">
    <source>
        <dbReference type="Pfam" id="PF01895"/>
    </source>
</evidence>
<dbReference type="Gene3D" id="1.20.58.220">
    <property type="entry name" value="Phosphate transport system protein phou homolog 2, domain 2"/>
    <property type="match status" value="1"/>
</dbReference>
<reference evidence="9" key="1">
    <citation type="submission" date="2017-04" db="EMBL/GenBank/DDBJ databases">
        <authorList>
            <person name="Varghese N."/>
            <person name="Submissions S."/>
        </authorList>
    </citation>
    <scope>NUCLEOTIDE SEQUENCE [LARGE SCALE GENOMIC DNA]</scope>
    <source>
        <strain evidence="9">LMG 29540</strain>
    </source>
</reference>
<feature type="transmembrane region" description="Helical" evidence="6">
    <location>
        <begin position="135"/>
        <end position="153"/>
    </location>
</feature>
<name>A0A1X7II03_9BURK</name>
<dbReference type="InterPro" id="IPR038078">
    <property type="entry name" value="PhoU-like_sf"/>
</dbReference>
<dbReference type="RefSeq" id="WP_085480859.1">
    <property type="nucleotide sequence ID" value="NZ_FXAT01000001.1"/>
</dbReference>
<dbReference type="SUPFAM" id="SSF109755">
    <property type="entry name" value="PhoU-like"/>
    <property type="match status" value="1"/>
</dbReference>
<dbReference type="OrthoDB" id="5778511at2"/>
<keyword evidence="5 6" id="KW-0472">Membrane</keyword>